<accession>A0A7S0LJW8</accession>
<name>A0A7S0LJW8_9EUKA</name>
<gene>
    <name evidence="2" type="ORF">CPEL01642_LOCUS18324</name>
</gene>
<evidence type="ECO:0000313" key="2">
    <source>
        <dbReference type="EMBL" id="CAD8614943.1"/>
    </source>
</evidence>
<dbReference type="Pfam" id="PF15874">
    <property type="entry name" value="Il2rg"/>
    <property type="match status" value="1"/>
</dbReference>
<sequence>MRVVDVASTLPPSSPGHCAHVGYVSDRLARAMPPKGAAPPAPQPTETGPFWFTVRYGVDQTQLFNMDCWAVVLCDHIKLKCGYSDIPEQVDLLKEDNSLVGLSKVGKSYASAVLTSKAKYCLCKLVQPEDGSNPTPQSLWTPAPSAEEEPPAVAEPPKGPPPKKGR</sequence>
<dbReference type="InterPro" id="IPR039471">
    <property type="entry name" value="CXorf65-like"/>
</dbReference>
<feature type="compositionally biased region" description="Polar residues" evidence="1">
    <location>
        <begin position="130"/>
        <end position="140"/>
    </location>
</feature>
<feature type="region of interest" description="Disordered" evidence="1">
    <location>
        <begin position="128"/>
        <end position="166"/>
    </location>
</feature>
<organism evidence="2">
    <name type="scientific">Coccolithus braarudii</name>
    <dbReference type="NCBI Taxonomy" id="221442"/>
    <lineage>
        <taxon>Eukaryota</taxon>
        <taxon>Haptista</taxon>
        <taxon>Haptophyta</taxon>
        <taxon>Prymnesiophyceae</taxon>
        <taxon>Coccolithales</taxon>
        <taxon>Coccolithaceae</taxon>
        <taxon>Coccolithus</taxon>
    </lineage>
</organism>
<proteinExistence type="predicted"/>
<reference evidence="2" key="1">
    <citation type="submission" date="2021-01" db="EMBL/GenBank/DDBJ databases">
        <authorList>
            <person name="Corre E."/>
            <person name="Pelletier E."/>
            <person name="Niang G."/>
            <person name="Scheremetjew M."/>
            <person name="Finn R."/>
            <person name="Kale V."/>
            <person name="Holt S."/>
            <person name="Cochrane G."/>
            <person name="Meng A."/>
            <person name="Brown T."/>
            <person name="Cohen L."/>
        </authorList>
    </citation>
    <scope>NUCLEOTIDE SEQUENCE</scope>
    <source>
        <strain evidence="2">PLY182g</strain>
    </source>
</reference>
<protein>
    <submittedName>
        <fullName evidence="2">Uncharacterized protein</fullName>
    </submittedName>
</protein>
<evidence type="ECO:0000256" key="1">
    <source>
        <dbReference type="SAM" id="MobiDB-lite"/>
    </source>
</evidence>
<dbReference type="EMBL" id="HBEY01038528">
    <property type="protein sequence ID" value="CAD8614943.1"/>
    <property type="molecule type" value="Transcribed_RNA"/>
</dbReference>
<dbReference type="PANTHER" id="PTHR33887">
    <property type="entry name" value="PB1 DOMAIN-CONTAINING PROTEIN"/>
    <property type="match status" value="1"/>
</dbReference>
<dbReference type="PANTHER" id="PTHR33887:SF5">
    <property type="entry name" value="PB1 DOMAIN-CONTAINING PROTEIN"/>
    <property type="match status" value="1"/>
</dbReference>
<dbReference type="AlphaFoldDB" id="A0A7S0LJW8"/>